<dbReference type="PROSITE" id="PS00676">
    <property type="entry name" value="SIGMA54_INTERACT_2"/>
    <property type="match status" value="1"/>
</dbReference>
<dbReference type="InterPro" id="IPR035965">
    <property type="entry name" value="PAS-like_dom_sf"/>
</dbReference>
<keyword evidence="5" id="KW-0804">Transcription</keyword>
<dbReference type="InterPro" id="IPR025662">
    <property type="entry name" value="Sigma_54_int_dom_ATP-bd_1"/>
</dbReference>
<dbReference type="Gene3D" id="1.10.10.60">
    <property type="entry name" value="Homeodomain-like"/>
    <property type="match status" value="1"/>
</dbReference>
<dbReference type="NCBIfam" id="TIGR00229">
    <property type="entry name" value="sensory_box"/>
    <property type="match status" value="1"/>
</dbReference>
<dbReference type="RefSeq" id="WP_004514048.1">
    <property type="nucleotide sequence ID" value="NC_007517.1"/>
</dbReference>
<dbReference type="SMART" id="SM00382">
    <property type="entry name" value="AAA"/>
    <property type="match status" value="1"/>
</dbReference>
<dbReference type="FunFam" id="3.40.50.300:FF:000006">
    <property type="entry name" value="DNA-binding transcriptional regulator NtrC"/>
    <property type="match status" value="1"/>
</dbReference>
<evidence type="ECO:0000313" key="9">
    <source>
        <dbReference type="Proteomes" id="UP000007073"/>
    </source>
</evidence>
<dbReference type="SMART" id="SM00091">
    <property type="entry name" value="PAS"/>
    <property type="match status" value="2"/>
</dbReference>
<dbReference type="InterPro" id="IPR002197">
    <property type="entry name" value="HTH_Fis"/>
</dbReference>
<keyword evidence="1" id="KW-0547">Nucleotide-binding</keyword>
<dbReference type="GO" id="GO:0043565">
    <property type="term" value="F:sequence-specific DNA binding"/>
    <property type="evidence" value="ECO:0007669"/>
    <property type="project" value="InterPro"/>
</dbReference>
<dbReference type="SUPFAM" id="SSF55785">
    <property type="entry name" value="PYP-like sensor domain (PAS domain)"/>
    <property type="match status" value="1"/>
</dbReference>
<evidence type="ECO:0000256" key="1">
    <source>
        <dbReference type="ARBA" id="ARBA00022741"/>
    </source>
</evidence>
<dbReference type="Gene3D" id="3.30.450.20">
    <property type="entry name" value="PAS domain"/>
    <property type="match status" value="2"/>
</dbReference>
<evidence type="ECO:0000259" key="6">
    <source>
        <dbReference type="PROSITE" id="PS50045"/>
    </source>
</evidence>
<evidence type="ECO:0000313" key="8">
    <source>
        <dbReference type="EMBL" id="ABB32284.1"/>
    </source>
</evidence>
<dbReference type="InterPro" id="IPR025944">
    <property type="entry name" value="Sigma_54_int_dom_CS"/>
</dbReference>
<evidence type="ECO:0000256" key="5">
    <source>
        <dbReference type="ARBA" id="ARBA00023163"/>
    </source>
</evidence>
<dbReference type="InterPro" id="IPR027417">
    <property type="entry name" value="P-loop_NTPase"/>
</dbReference>
<dbReference type="InterPro" id="IPR025943">
    <property type="entry name" value="Sigma_54_int_dom_ATP-bd_2"/>
</dbReference>
<keyword evidence="3" id="KW-0805">Transcription regulation</keyword>
<dbReference type="HOGENOM" id="CLU_000445_8_1_7"/>
<dbReference type="SUPFAM" id="SSF46689">
    <property type="entry name" value="Homeodomain-like"/>
    <property type="match status" value="1"/>
</dbReference>
<evidence type="ECO:0000256" key="4">
    <source>
        <dbReference type="ARBA" id="ARBA00023125"/>
    </source>
</evidence>
<keyword evidence="4" id="KW-0238">DNA-binding</keyword>
<evidence type="ECO:0000259" key="7">
    <source>
        <dbReference type="PROSITE" id="PS50112"/>
    </source>
</evidence>
<feature type="domain" description="PAS" evidence="7">
    <location>
        <begin position="19"/>
        <end position="63"/>
    </location>
</feature>
<evidence type="ECO:0000256" key="3">
    <source>
        <dbReference type="ARBA" id="ARBA00023015"/>
    </source>
</evidence>
<dbReference type="InterPro" id="IPR002078">
    <property type="entry name" value="Sigma_54_int"/>
</dbReference>
<dbReference type="PROSITE" id="PS50045">
    <property type="entry name" value="SIGMA54_INTERACT_4"/>
    <property type="match status" value="1"/>
</dbReference>
<dbReference type="Proteomes" id="UP000007073">
    <property type="component" value="Chromosome"/>
</dbReference>
<dbReference type="PANTHER" id="PTHR32071:SF57">
    <property type="entry name" value="C4-DICARBOXYLATE TRANSPORT TRANSCRIPTIONAL REGULATORY PROTEIN DCTD"/>
    <property type="match status" value="1"/>
</dbReference>
<protein>
    <submittedName>
        <fullName evidence="8">Sigma-54-dependent sensor transcriptional regulator, PAS domain-containing</fullName>
    </submittedName>
</protein>
<dbReference type="InterPro" id="IPR009057">
    <property type="entry name" value="Homeodomain-like_sf"/>
</dbReference>
<dbReference type="eggNOG" id="COG3829">
    <property type="taxonomic scope" value="Bacteria"/>
</dbReference>
<gene>
    <name evidence="8" type="ordered locus">Gmet_2055</name>
</gene>
<dbReference type="Pfam" id="PF02954">
    <property type="entry name" value="HTH_8"/>
    <property type="match status" value="1"/>
</dbReference>
<evidence type="ECO:0000256" key="2">
    <source>
        <dbReference type="ARBA" id="ARBA00022840"/>
    </source>
</evidence>
<feature type="domain" description="PAS" evidence="7">
    <location>
        <begin position="139"/>
        <end position="206"/>
    </location>
</feature>
<keyword evidence="9" id="KW-1185">Reference proteome</keyword>
<dbReference type="Pfam" id="PF25601">
    <property type="entry name" value="AAA_lid_14"/>
    <property type="match status" value="1"/>
</dbReference>
<accession>Q39TZ0</accession>
<proteinExistence type="predicted"/>
<reference evidence="8 9" key="2">
    <citation type="journal article" date="2009" name="BMC Microbiol.">
        <title>The genome sequence of Geobacter metallireducens: features of metabolism, physiology and regulation common and dissimilar to Geobacter sulfurreducens.</title>
        <authorList>
            <person name="Aklujkar M."/>
            <person name="Krushkal J."/>
            <person name="DiBartolo G."/>
            <person name="Lapidus A."/>
            <person name="Land M.L."/>
            <person name="Lovley D.R."/>
        </authorList>
    </citation>
    <scope>NUCLEOTIDE SEQUENCE [LARGE SCALE GENOMIC DNA]</scope>
    <source>
        <strain evidence="9">ATCC 53774 / DSM 7210 / GS-15</strain>
    </source>
</reference>
<dbReference type="PROSITE" id="PS00675">
    <property type="entry name" value="SIGMA54_INTERACT_1"/>
    <property type="match status" value="1"/>
</dbReference>
<reference evidence="8 9" key="1">
    <citation type="submission" date="2005-10" db="EMBL/GenBank/DDBJ databases">
        <title>Complete sequence of Geobacter metallireducens GS-15.</title>
        <authorList>
            <consortium name="US DOE Joint Genome Institute"/>
            <person name="Copeland A."/>
            <person name="Lucas S."/>
            <person name="Lapidus A."/>
            <person name="Barry K."/>
            <person name="Detter J.C."/>
            <person name="Glavina T."/>
            <person name="Hammon N."/>
            <person name="Israni S."/>
            <person name="Pitluck S."/>
            <person name="Di Bartolo G."/>
            <person name="Chain P."/>
            <person name="Schmutz J."/>
            <person name="Larimer F."/>
            <person name="Land M."/>
            <person name="Kyrpides N."/>
            <person name="Ivanova N."/>
            <person name="Richardson P."/>
        </authorList>
    </citation>
    <scope>NUCLEOTIDE SEQUENCE [LARGE SCALE GENOMIC DNA]</scope>
    <source>
        <strain evidence="9">ATCC 53774 / DSM 7210 / GS-15</strain>
    </source>
</reference>
<dbReference type="AlphaFoldDB" id="Q39TZ0"/>
<dbReference type="PROSITE" id="PS50112">
    <property type="entry name" value="PAS"/>
    <property type="match status" value="2"/>
</dbReference>
<dbReference type="Gene3D" id="3.40.50.300">
    <property type="entry name" value="P-loop containing nucleotide triphosphate hydrolases"/>
    <property type="match status" value="1"/>
</dbReference>
<organism evidence="8 9">
    <name type="scientific">Geobacter metallireducens (strain ATCC 53774 / DSM 7210 / GS-15)</name>
    <dbReference type="NCBI Taxonomy" id="269799"/>
    <lineage>
        <taxon>Bacteria</taxon>
        <taxon>Pseudomonadati</taxon>
        <taxon>Thermodesulfobacteriota</taxon>
        <taxon>Desulfuromonadia</taxon>
        <taxon>Geobacterales</taxon>
        <taxon>Geobacteraceae</taxon>
        <taxon>Geobacter</taxon>
    </lineage>
</organism>
<dbReference type="CDD" id="cd00009">
    <property type="entry name" value="AAA"/>
    <property type="match status" value="1"/>
</dbReference>
<dbReference type="SUPFAM" id="SSF52540">
    <property type="entry name" value="P-loop containing nucleoside triphosphate hydrolases"/>
    <property type="match status" value="1"/>
</dbReference>
<dbReference type="InterPro" id="IPR058031">
    <property type="entry name" value="AAA_lid_NorR"/>
</dbReference>
<dbReference type="GO" id="GO:0005524">
    <property type="term" value="F:ATP binding"/>
    <property type="evidence" value="ECO:0007669"/>
    <property type="project" value="UniProtKB-KW"/>
</dbReference>
<sequence>MKCADDNAMVGLNENPSAEPSSAGILCIDTDFAIVSLDETTGKLLGETPEALLGKRIDAVVDLANLGNLMRSGNSFSSQVIKSKTGSIVCDYVPIIDNDRIVGGTLSLIRMLPDGFPDSSDELGEILRSANSFLNFDHDGIIVVDRKGIVVLVNQSFARLFETTPQAMIGKHIRQAYTTTSQPSRMPTVMETGKPEIGVAHYLNGKQVYASIFPLIKDGRIIGCVGKILFSDIREITLIANRLQAAEPRKQHRHSAGCEIHFKYDINSIVGQSKKIVELKETLLRVALKMSNILLRGESGTGKELFAHAIHSASNRRYAPFVSMNCAAIPEHLLESELFGYVEGAFTGAKKGGQLGRFEQAHTGTIFLDEIGDMPLYMQAKMLRLLQERELTPLGSTIPRSVDVRVVAATNSNLEQQVKEGKFREDLYYRLNVVTFAIPPLRERMEDIPLLISSFVSKFNSEFGLDVQGLDEEVLNIINRYDWPGNIRELRNVIESAFNVVVGPLIKREHLPDQLCLLFPSEGEGGGQATEPGAEEFIRASLGKKDIGRIMDDFEKLLIHEAIEVSHGNKVHAAHLLGISRQGLYKKLHKHADEDDPIQC</sequence>
<dbReference type="Pfam" id="PF00158">
    <property type="entry name" value="Sigma54_activat"/>
    <property type="match status" value="1"/>
</dbReference>
<dbReference type="Pfam" id="PF13426">
    <property type="entry name" value="PAS_9"/>
    <property type="match status" value="2"/>
</dbReference>
<feature type="domain" description="Sigma-54 factor interaction" evidence="6">
    <location>
        <begin position="269"/>
        <end position="499"/>
    </location>
</feature>
<dbReference type="PRINTS" id="PR01590">
    <property type="entry name" value="HTHFIS"/>
</dbReference>
<dbReference type="Gene3D" id="1.10.8.60">
    <property type="match status" value="1"/>
</dbReference>
<dbReference type="STRING" id="269799.Gmet_2055"/>
<keyword evidence="2" id="KW-0067">ATP-binding</keyword>
<dbReference type="CDD" id="cd00130">
    <property type="entry name" value="PAS"/>
    <property type="match status" value="1"/>
</dbReference>
<dbReference type="InterPro" id="IPR003593">
    <property type="entry name" value="AAA+_ATPase"/>
</dbReference>
<dbReference type="PROSITE" id="PS00688">
    <property type="entry name" value="SIGMA54_INTERACT_3"/>
    <property type="match status" value="1"/>
</dbReference>
<dbReference type="KEGG" id="gme:Gmet_2055"/>
<dbReference type="PANTHER" id="PTHR32071">
    <property type="entry name" value="TRANSCRIPTIONAL REGULATORY PROTEIN"/>
    <property type="match status" value="1"/>
</dbReference>
<name>Q39TZ0_GEOMG</name>
<dbReference type="EMBL" id="CP000148">
    <property type="protein sequence ID" value="ABB32284.1"/>
    <property type="molecule type" value="Genomic_DNA"/>
</dbReference>
<dbReference type="GO" id="GO:0006355">
    <property type="term" value="P:regulation of DNA-templated transcription"/>
    <property type="evidence" value="ECO:0007669"/>
    <property type="project" value="InterPro"/>
</dbReference>
<dbReference type="InterPro" id="IPR000014">
    <property type="entry name" value="PAS"/>
</dbReference>